<sequence>MTAYYSFHQYLSEKFGCKVYKLALSCADTCPNRDGKCGTRGCIFCSAGGSGEFASPAALPIEIQIEKAKEKIESKCRTGRYIAYFQSYTSTYADIARLKRYFWQAILHPQIAALSIATRPDCLQKEILDLLADLNRTKPVFVELGLQTIHPKTADYIRRGYPLSCFAHAMQELIKIGVQVVVHVILGLPGESREQMLKTVSYVGESGAHGIKLQLLHVLKGTDLALEYAKGRVNIMTLDEYTDLLCDCIEHLPPDMVIHRLTGDGPKRLLLAPLWSADKKRVLNAIQQKFKTRQVVQGRQFF</sequence>
<keyword evidence="4" id="KW-0479">Metal-binding</keyword>
<dbReference type="PROSITE" id="PS51918">
    <property type="entry name" value="RADICAL_SAM"/>
    <property type="match status" value="1"/>
</dbReference>
<dbReference type="InterPro" id="IPR005911">
    <property type="entry name" value="YhcC-like"/>
</dbReference>
<dbReference type="PANTHER" id="PTHR11135:SF1">
    <property type="entry name" value="PROTEIN YHCC"/>
    <property type="match status" value="1"/>
</dbReference>
<dbReference type="GO" id="GO:0051539">
    <property type="term" value="F:4 iron, 4 sulfur cluster binding"/>
    <property type="evidence" value="ECO:0007669"/>
    <property type="project" value="UniProtKB-KW"/>
</dbReference>
<dbReference type="SFLD" id="SFLDS00029">
    <property type="entry name" value="Radical_SAM"/>
    <property type="match status" value="1"/>
</dbReference>
<evidence type="ECO:0000256" key="1">
    <source>
        <dbReference type="ARBA" id="ARBA00001966"/>
    </source>
</evidence>
<accession>A0A9D0ZHE9</accession>
<keyword evidence="3" id="KW-0949">S-adenosyl-L-methionine</keyword>
<dbReference type="InterPro" id="IPR007197">
    <property type="entry name" value="rSAM"/>
</dbReference>
<dbReference type="GO" id="GO:0046872">
    <property type="term" value="F:metal ion binding"/>
    <property type="evidence" value="ECO:0007669"/>
    <property type="project" value="UniProtKB-KW"/>
</dbReference>
<dbReference type="PANTHER" id="PTHR11135">
    <property type="entry name" value="HISTONE ACETYLTRANSFERASE-RELATED"/>
    <property type="match status" value="1"/>
</dbReference>
<feature type="domain" description="Radical SAM core" evidence="7">
    <location>
        <begin position="14"/>
        <end position="255"/>
    </location>
</feature>
<dbReference type="CDD" id="cd01335">
    <property type="entry name" value="Radical_SAM"/>
    <property type="match status" value="1"/>
</dbReference>
<evidence type="ECO:0000256" key="2">
    <source>
        <dbReference type="ARBA" id="ARBA00022485"/>
    </source>
</evidence>
<name>A0A9D0ZHE9_9FIRM</name>
<reference evidence="8" key="1">
    <citation type="submission" date="2020-10" db="EMBL/GenBank/DDBJ databases">
        <authorList>
            <person name="Gilroy R."/>
        </authorList>
    </citation>
    <scope>NUCLEOTIDE SEQUENCE</scope>
    <source>
        <strain evidence="8">ChiSjej1B19-3389</strain>
    </source>
</reference>
<dbReference type="SFLD" id="SFLDG01082">
    <property type="entry name" value="B12-binding_domain_containing"/>
    <property type="match status" value="1"/>
</dbReference>
<keyword evidence="2" id="KW-0004">4Fe-4S</keyword>
<gene>
    <name evidence="8" type="ORF">IAD32_04835</name>
</gene>
<comment type="cofactor">
    <cofactor evidence="1">
        <name>[4Fe-4S] cluster</name>
        <dbReference type="ChEBI" id="CHEBI:49883"/>
    </cofactor>
</comment>
<keyword evidence="6" id="KW-0411">Iron-sulfur</keyword>
<comment type="caution">
    <text evidence="8">The sequence shown here is derived from an EMBL/GenBank/DDBJ whole genome shotgun (WGS) entry which is preliminary data.</text>
</comment>
<keyword evidence="5" id="KW-0408">Iron</keyword>
<dbReference type="GO" id="GO:0003824">
    <property type="term" value="F:catalytic activity"/>
    <property type="evidence" value="ECO:0007669"/>
    <property type="project" value="InterPro"/>
</dbReference>
<organism evidence="8 9">
    <name type="scientific">Candidatus Scatavimonas merdigallinarum</name>
    <dbReference type="NCBI Taxonomy" id="2840914"/>
    <lineage>
        <taxon>Bacteria</taxon>
        <taxon>Bacillati</taxon>
        <taxon>Bacillota</taxon>
        <taxon>Clostridia</taxon>
        <taxon>Eubacteriales</taxon>
        <taxon>Oscillospiraceae</taxon>
        <taxon>Oscillospiraceae incertae sedis</taxon>
        <taxon>Candidatus Scatavimonas</taxon>
    </lineage>
</organism>
<evidence type="ECO:0000259" key="7">
    <source>
        <dbReference type="PROSITE" id="PS51918"/>
    </source>
</evidence>
<evidence type="ECO:0000256" key="3">
    <source>
        <dbReference type="ARBA" id="ARBA00022691"/>
    </source>
</evidence>
<dbReference type="SFLD" id="SFLDG01091">
    <property type="entry name" value="uncharacterized_CHP01210-like"/>
    <property type="match status" value="1"/>
</dbReference>
<dbReference type="Pfam" id="PF04055">
    <property type="entry name" value="Radical_SAM"/>
    <property type="match status" value="1"/>
</dbReference>
<evidence type="ECO:0000313" key="9">
    <source>
        <dbReference type="Proteomes" id="UP000886787"/>
    </source>
</evidence>
<reference evidence="8" key="2">
    <citation type="journal article" date="2021" name="PeerJ">
        <title>Extensive microbial diversity within the chicken gut microbiome revealed by metagenomics and culture.</title>
        <authorList>
            <person name="Gilroy R."/>
            <person name="Ravi A."/>
            <person name="Getino M."/>
            <person name="Pursley I."/>
            <person name="Horton D.L."/>
            <person name="Alikhan N.F."/>
            <person name="Baker D."/>
            <person name="Gharbi K."/>
            <person name="Hall N."/>
            <person name="Watson M."/>
            <person name="Adriaenssens E.M."/>
            <person name="Foster-Nyarko E."/>
            <person name="Jarju S."/>
            <person name="Secka A."/>
            <person name="Antonio M."/>
            <person name="Oren A."/>
            <person name="Chaudhuri R.R."/>
            <person name="La Ragione R."/>
            <person name="Hildebrand F."/>
            <person name="Pallen M.J."/>
        </authorList>
    </citation>
    <scope>NUCLEOTIDE SEQUENCE</scope>
    <source>
        <strain evidence="8">ChiSjej1B19-3389</strain>
    </source>
</reference>
<dbReference type="AlphaFoldDB" id="A0A9D0ZHE9"/>
<dbReference type="Gene3D" id="3.80.30.20">
    <property type="entry name" value="tm_1862 like domain"/>
    <property type="match status" value="1"/>
</dbReference>
<evidence type="ECO:0000256" key="5">
    <source>
        <dbReference type="ARBA" id="ARBA00023004"/>
    </source>
</evidence>
<dbReference type="InterPro" id="IPR032432">
    <property type="entry name" value="Radical_SAM_C"/>
</dbReference>
<proteinExistence type="predicted"/>
<dbReference type="SMART" id="SM00729">
    <property type="entry name" value="Elp3"/>
    <property type="match status" value="1"/>
</dbReference>
<dbReference type="SFLD" id="SFLDG01086">
    <property type="entry name" value="elongater_protein-like"/>
    <property type="match status" value="1"/>
</dbReference>
<protein>
    <submittedName>
        <fullName evidence="8">TIGR01212 family radical SAM protein</fullName>
    </submittedName>
</protein>
<dbReference type="InterPro" id="IPR039661">
    <property type="entry name" value="ELP3"/>
</dbReference>
<dbReference type="Proteomes" id="UP000886787">
    <property type="component" value="Unassembled WGS sequence"/>
</dbReference>
<evidence type="ECO:0000313" key="8">
    <source>
        <dbReference type="EMBL" id="HIQ80595.1"/>
    </source>
</evidence>
<dbReference type="NCBIfam" id="TIGR01212">
    <property type="entry name" value="TIGR01212 family radical SAM protein"/>
    <property type="match status" value="1"/>
</dbReference>
<dbReference type="InterPro" id="IPR058240">
    <property type="entry name" value="rSAM_sf"/>
</dbReference>
<evidence type="ECO:0000256" key="6">
    <source>
        <dbReference type="ARBA" id="ARBA00023014"/>
    </source>
</evidence>
<dbReference type="InterPro" id="IPR023404">
    <property type="entry name" value="rSAM_horseshoe"/>
</dbReference>
<evidence type="ECO:0000256" key="4">
    <source>
        <dbReference type="ARBA" id="ARBA00022723"/>
    </source>
</evidence>
<dbReference type="EMBL" id="DVFW01000025">
    <property type="protein sequence ID" value="HIQ80595.1"/>
    <property type="molecule type" value="Genomic_DNA"/>
</dbReference>
<dbReference type="SUPFAM" id="SSF102114">
    <property type="entry name" value="Radical SAM enzymes"/>
    <property type="match status" value="1"/>
</dbReference>
<dbReference type="Pfam" id="PF16199">
    <property type="entry name" value="Radical_SAM_C"/>
    <property type="match status" value="1"/>
</dbReference>
<dbReference type="InterPro" id="IPR006638">
    <property type="entry name" value="Elp3/MiaA/NifB-like_rSAM"/>
</dbReference>